<dbReference type="InterPro" id="IPR015943">
    <property type="entry name" value="WD40/YVTN_repeat-like_dom_sf"/>
</dbReference>
<dbReference type="KEGG" id="saqt:GJV85_06880"/>
<dbReference type="SUPFAM" id="SSF50978">
    <property type="entry name" value="WD40 repeat-like"/>
    <property type="match status" value="1"/>
</dbReference>
<gene>
    <name evidence="4" type="ORF">GJV85_06880</name>
</gene>
<dbReference type="InterPro" id="IPR036322">
    <property type="entry name" value="WD40_repeat_dom_sf"/>
</dbReference>
<name>A0A975GCL6_9BACT</name>
<feature type="repeat" description="WD" evidence="3">
    <location>
        <begin position="178"/>
        <end position="218"/>
    </location>
</feature>
<dbReference type="RefSeq" id="WP_207560660.1">
    <property type="nucleotide sequence ID" value="NZ_CP046072.1"/>
</dbReference>
<sequence>MEVLKNKGIGKPIVLLKILEDKRLLVVDSDTTIRFLNKDNFKVLDGFKVNIKHERYKNSVVEFSNDGVYFSTLTSDCKESRLYNTQTKKIITRVDRHHGEASCVGIDPLNRYMFSCGDDGKTFALDMKSGKLVFTLPVHVDTVNDIAFSANANWVATASYDKKISLFNLVTMAPKEKLKAHAAAVMKLKFLTKNRLLSVDKNSSVIIWNIYSGKIIERLQGIHDEVLQVTVSADGKFLFLGTTLGYVLLYDLDTYEQLSERYIKISSPITALEFDSELNHLLIGTGDGVIMTYDIYEGEKNLKELLATKDFDSIQKAAEVNPILAYTKVYNLVNDLWGKTLEKAKISLQKGDKKTALLLFDHFKNIPSKNSIIQKTIKEYAEFEKFSNFAKQGKLALAYSLANSFPDYKESSIYKALEKRWQKALIEAQKLSLQPRGGMDMAREKLAPYRGLSSKTKIIQELLSQADVYNRFRTAIGQKDFKLCFELLKQHSFLKEFPEYDILNQYGDSLYIKSEQYISAGEINRALKTLRILSDFNDFKDDVKELMLIIESKNKFIKAIEAEDMVTAYNMLAIAEELLDTPEGEKLQKQWNEDLQNAHFYAVQGDEKGVEESLKKYMNMTSKHMALATVFAWCYIVQLENAMESGVSRQEIENGIKNYMLNFGFQEHIEGFFDVFKEKYPESKLSIELLTQGSLSMWRPSMIAPSILD</sequence>
<dbReference type="PROSITE" id="PS50082">
    <property type="entry name" value="WD_REPEATS_2"/>
    <property type="match status" value="2"/>
</dbReference>
<dbReference type="Pfam" id="PF00400">
    <property type="entry name" value="WD40"/>
    <property type="match status" value="1"/>
</dbReference>
<evidence type="ECO:0000256" key="1">
    <source>
        <dbReference type="ARBA" id="ARBA00022574"/>
    </source>
</evidence>
<dbReference type="PANTHER" id="PTHR19848">
    <property type="entry name" value="WD40 REPEAT PROTEIN"/>
    <property type="match status" value="1"/>
</dbReference>
<evidence type="ECO:0008006" key="6">
    <source>
        <dbReference type="Google" id="ProtNLM"/>
    </source>
</evidence>
<dbReference type="PROSITE" id="PS00678">
    <property type="entry name" value="WD_REPEATS_1"/>
    <property type="match status" value="1"/>
</dbReference>
<organism evidence="4 5">
    <name type="scientific">Sulfurimonas aquatica</name>
    <dbReference type="NCBI Taxonomy" id="2672570"/>
    <lineage>
        <taxon>Bacteria</taxon>
        <taxon>Pseudomonadati</taxon>
        <taxon>Campylobacterota</taxon>
        <taxon>Epsilonproteobacteria</taxon>
        <taxon>Campylobacterales</taxon>
        <taxon>Sulfurimonadaceae</taxon>
        <taxon>Sulfurimonas</taxon>
    </lineage>
</organism>
<dbReference type="SMART" id="SM00320">
    <property type="entry name" value="WD40"/>
    <property type="match status" value="5"/>
</dbReference>
<reference evidence="4" key="1">
    <citation type="submission" date="2019-11" db="EMBL/GenBank/DDBJ databases">
        <authorList>
            <person name="Kojima H."/>
        </authorList>
    </citation>
    <scope>NUCLEOTIDE SEQUENCE</scope>
    <source>
        <strain evidence="4">H1576</strain>
    </source>
</reference>
<dbReference type="InterPro" id="IPR001680">
    <property type="entry name" value="WD40_rpt"/>
</dbReference>
<dbReference type="InterPro" id="IPR019775">
    <property type="entry name" value="WD40_repeat_CS"/>
</dbReference>
<dbReference type="Proteomes" id="UP000671852">
    <property type="component" value="Chromosome"/>
</dbReference>
<keyword evidence="2" id="KW-0677">Repeat</keyword>
<accession>A0A975GCL6</accession>
<evidence type="ECO:0000256" key="3">
    <source>
        <dbReference type="PROSITE-ProRule" id="PRU00221"/>
    </source>
</evidence>
<dbReference type="PANTHER" id="PTHR19848:SF8">
    <property type="entry name" value="F-BOX AND WD REPEAT DOMAIN CONTAINING 7"/>
    <property type="match status" value="1"/>
</dbReference>
<evidence type="ECO:0000313" key="5">
    <source>
        <dbReference type="Proteomes" id="UP000671852"/>
    </source>
</evidence>
<feature type="repeat" description="WD" evidence="3">
    <location>
        <begin position="136"/>
        <end position="169"/>
    </location>
</feature>
<evidence type="ECO:0000256" key="2">
    <source>
        <dbReference type="ARBA" id="ARBA00022737"/>
    </source>
</evidence>
<keyword evidence="5" id="KW-1185">Reference proteome</keyword>
<protein>
    <recommendedName>
        <fullName evidence="6">WD40 repeat domain-containing protein</fullName>
    </recommendedName>
</protein>
<evidence type="ECO:0000313" key="4">
    <source>
        <dbReference type="EMBL" id="QSZ41841.1"/>
    </source>
</evidence>
<dbReference type="Gene3D" id="2.130.10.10">
    <property type="entry name" value="YVTN repeat-like/Quinoprotein amine dehydrogenase"/>
    <property type="match status" value="1"/>
</dbReference>
<dbReference type="EMBL" id="CP046072">
    <property type="protein sequence ID" value="QSZ41841.1"/>
    <property type="molecule type" value="Genomic_DNA"/>
</dbReference>
<proteinExistence type="predicted"/>
<keyword evidence="1 3" id="KW-0853">WD repeat</keyword>
<dbReference type="AlphaFoldDB" id="A0A975GCL6"/>
<reference evidence="4" key="2">
    <citation type="submission" date="2021-04" db="EMBL/GenBank/DDBJ databases">
        <title>Isolation and characterization of a novel species of the genus Sulfurimonas.</title>
        <authorList>
            <person name="Fukui M."/>
        </authorList>
    </citation>
    <scope>NUCLEOTIDE SEQUENCE</scope>
    <source>
        <strain evidence="4">H1576</strain>
    </source>
</reference>